<evidence type="ECO:0000313" key="1">
    <source>
        <dbReference type="EMBL" id="SEG91022.1"/>
    </source>
</evidence>
<accession>A0A1H6E0B9</accession>
<organism evidence="1 2">
    <name type="scientific">Thermomonospora echinospora</name>
    <dbReference type="NCBI Taxonomy" id="1992"/>
    <lineage>
        <taxon>Bacteria</taxon>
        <taxon>Bacillati</taxon>
        <taxon>Actinomycetota</taxon>
        <taxon>Actinomycetes</taxon>
        <taxon>Streptosporangiales</taxon>
        <taxon>Thermomonosporaceae</taxon>
        <taxon>Thermomonospora</taxon>
    </lineage>
</organism>
<dbReference type="AlphaFoldDB" id="A0A1H6E0B9"/>
<proteinExistence type="predicted"/>
<dbReference type="EMBL" id="FNVO01000028">
    <property type="protein sequence ID" value="SEG91022.1"/>
    <property type="molecule type" value="Genomic_DNA"/>
</dbReference>
<sequence>MAAPGKDALGRFVPTVPADHLRSVWLLARREFGEEFPGVVVWFGLTSR</sequence>
<evidence type="ECO:0000313" key="2">
    <source>
        <dbReference type="Proteomes" id="UP000236723"/>
    </source>
</evidence>
<keyword evidence="2" id="KW-1185">Reference proteome</keyword>
<name>A0A1H6E0B9_9ACTN</name>
<gene>
    <name evidence="1" type="ORF">SAMN04489712_12816</name>
</gene>
<protein>
    <submittedName>
        <fullName evidence="1">Uncharacterized protein</fullName>
    </submittedName>
</protein>
<dbReference type="RefSeq" id="WP_160147202.1">
    <property type="nucleotide sequence ID" value="NZ_FNVO01000028.1"/>
</dbReference>
<dbReference type="Proteomes" id="UP000236723">
    <property type="component" value="Unassembled WGS sequence"/>
</dbReference>
<reference evidence="2" key="1">
    <citation type="submission" date="2016-10" db="EMBL/GenBank/DDBJ databases">
        <authorList>
            <person name="Varghese N."/>
            <person name="Submissions S."/>
        </authorList>
    </citation>
    <scope>NUCLEOTIDE SEQUENCE [LARGE SCALE GENOMIC DNA]</scope>
    <source>
        <strain evidence="2">DSM 43163</strain>
    </source>
</reference>